<dbReference type="Pfam" id="PF25600">
    <property type="entry name" value="TRIM_CC"/>
    <property type="match status" value="1"/>
</dbReference>
<dbReference type="GO" id="GO:0008270">
    <property type="term" value="F:zinc ion binding"/>
    <property type="evidence" value="ECO:0007669"/>
    <property type="project" value="UniProtKB-KW"/>
</dbReference>
<dbReference type="PROSITE" id="PS50119">
    <property type="entry name" value="ZF_BBOX"/>
    <property type="match status" value="1"/>
</dbReference>
<dbReference type="SMART" id="SM00336">
    <property type="entry name" value="BBOX"/>
    <property type="match status" value="2"/>
</dbReference>
<dbReference type="PANTHER" id="PTHR25465">
    <property type="entry name" value="B-BOX DOMAIN CONTAINING"/>
    <property type="match status" value="1"/>
</dbReference>
<keyword evidence="7" id="KW-0391">Immunity</keyword>
<evidence type="ECO:0000256" key="9">
    <source>
        <dbReference type="SAM" id="Coils"/>
    </source>
</evidence>
<dbReference type="PANTHER" id="PTHR25465:SF32">
    <property type="entry name" value="BLOODTHIRSTY-RELATED GENE FAMILY, MEMBER 16 ISOFORM X1-RELATED"/>
    <property type="match status" value="1"/>
</dbReference>
<dbReference type="InterPro" id="IPR006574">
    <property type="entry name" value="PRY"/>
</dbReference>
<dbReference type="Gene3D" id="4.10.830.40">
    <property type="match status" value="1"/>
</dbReference>
<reference evidence="14" key="1">
    <citation type="submission" date="2024-04" db="EMBL/GenBank/DDBJ databases">
        <title>Salinicola lusitanus LLJ914,a marine bacterium isolated from the Okinawa Trough.</title>
        <authorList>
            <person name="Li J."/>
        </authorList>
    </citation>
    <scope>NUCLEOTIDE SEQUENCE [LARGE SCALE GENOMIC DNA]</scope>
</reference>
<feature type="domain" description="B box-type" evidence="11">
    <location>
        <begin position="343"/>
        <end position="382"/>
    </location>
</feature>
<feature type="domain" description="B30.2/SPRY" evidence="12">
    <location>
        <begin position="73"/>
        <end position="286"/>
    </location>
</feature>
<name>A0AAW0P3Y5_9GOBI</name>
<dbReference type="SUPFAM" id="SSF49899">
    <property type="entry name" value="Concanavalin A-like lectins/glucanases"/>
    <property type="match status" value="2"/>
</dbReference>
<dbReference type="SMART" id="SM00449">
    <property type="entry name" value="SPRY"/>
    <property type="match status" value="1"/>
</dbReference>
<keyword evidence="5 8" id="KW-0863">Zinc-finger</keyword>
<dbReference type="InterPro" id="IPR003877">
    <property type="entry name" value="SPRY_dom"/>
</dbReference>
<dbReference type="Pfam" id="PF00622">
    <property type="entry name" value="SPRY"/>
    <property type="match status" value="1"/>
</dbReference>
<comment type="subcellular location">
    <subcellularLocation>
        <location evidence="1">Cytoplasm</location>
    </subcellularLocation>
</comment>
<dbReference type="Gene3D" id="3.30.40.10">
    <property type="entry name" value="Zinc/RING finger domain, C3HC4 (zinc finger)"/>
    <property type="match status" value="1"/>
</dbReference>
<keyword evidence="3" id="KW-0399">Innate immunity</keyword>
<dbReference type="SUPFAM" id="SSF57845">
    <property type="entry name" value="B-box zinc-binding domain"/>
    <property type="match status" value="1"/>
</dbReference>
<feature type="domain" description="RING-type" evidence="10">
    <location>
        <begin position="218"/>
        <end position="259"/>
    </location>
</feature>
<evidence type="ECO:0000313" key="13">
    <source>
        <dbReference type="EMBL" id="KAK7913414.1"/>
    </source>
</evidence>
<evidence type="ECO:0000313" key="14">
    <source>
        <dbReference type="Proteomes" id="UP001460270"/>
    </source>
</evidence>
<dbReference type="SMART" id="SM00184">
    <property type="entry name" value="RING"/>
    <property type="match status" value="1"/>
</dbReference>
<dbReference type="InterPro" id="IPR013083">
    <property type="entry name" value="Znf_RING/FYVE/PHD"/>
</dbReference>
<evidence type="ECO:0000256" key="7">
    <source>
        <dbReference type="ARBA" id="ARBA00022859"/>
    </source>
</evidence>
<dbReference type="InterPro" id="IPR017907">
    <property type="entry name" value="Znf_RING_CS"/>
</dbReference>
<evidence type="ECO:0000256" key="2">
    <source>
        <dbReference type="ARBA" id="ARBA00022490"/>
    </source>
</evidence>
<dbReference type="InterPro" id="IPR013320">
    <property type="entry name" value="ConA-like_dom_sf"/>
</dbReference>
<accession>A0AAW0P3Y5</accession>
<keyword evidence="2" id="KW-0963">Cytoplasm</keyword>
<dbReference type="AlphaFoldDB" id="A0AAW0P3Y5"/>
<dbReference type="GO" id="GO:0005737">
    <property type="term" value="C:cytoplasm"/>
    <property type="evidence" value="ECO:0007669"/>
    <property type="project" value="UniProtKB-SubCell"/>
</dbReference>
<dbReference type="Proteomes" id="UP001460270">
    <property type="component" value="Unassembled WGS sequence"/>
</dbReference>
<evidence type="ECO:0000259" key="11">
    <source>
        <dbReference type="PROSITE" id="PS50119"/>
    </source>
</evidence>
<keyword evidence="9" id="KW-0175">Coiled coil</keyword>
<protein>
    <submittedName>
        <fullName evidence="13">Uncharacterized protein</fullName>
    </submittedName>
</protein>
<dbReference type="PROSITE" id="PS50089">
    <property type="entry name" value="ZF_RING_2"/>
    <property type="match status" value="1"/>
</dbReference>
<evidence type="ECO:0000256" key="8">
    <source>
        <dbReference type="PROSITE-ProRule" id="PRU00024"/>
    </source>
</evidence>
<organism evidence="13 14">
    <name type="scientific">Mugilogobius chulae</name>
    <name type="common">yellowstripe goby</name>
    <dbReference type="NCBI Taxonomy" id="88201"/>
    <lineage>
        <taxon>Eukaryota</taxon>
        <taxon>Metazoa</taxon>
        <taxon>Chordata</taxon>
        <taxon>Craniata</taxon>
        <taxon>Vertebrata</taxon>
        <taxon>Euteleostomi</taxon>
        <taxon>Actinopterygii</taxon>
        <taxon>Neopterygii</taxon>
        <taxon>Teleostei</taxon>
        <taxon>Neoteleostei</taxon>
        <taxon>Acanthomorphata</taxon>
        <taxon>Gobiaria</taxon>
        <taxon>Gobiiformes</taxon>
        <taxon>Gobioidei</taxon>
        <taxon>Gobiidae</taxon>
        <taxon>Gobionellinae</taxon>
        <taxon>Mugilogobius</taxon>
    </lineage>
</organism>
<dbReference type="Gene3D" id="2.60.120.920">
    <property type="match status" value="2"/>
</dbReference>
<feature type="domain" description="B30.2/SPRY" evidence="12">
    <location>
        <begin position="509"/>
        <end position="709"/>
    </location>
</feature>
<sequence>MSHKDLVQKLEEKQLQADSEALTKLPNLSLLQQSTAQPSLSPRDEQMKEMSDTVEICTARLQEFLQKLNKEISLFSDKKWCALRRVQKYAVDLKFDSATAHPKLHVSKDQKQVWYNPKATLDSCDNNSRRFLCNYGLLATRRFSSGRFYYEVSVGQKDEWILGVATESIPRHKSISEEPGCGVWACISELISLPSTNILMSPCTERWRRTLWCPKISCSVHLSGLFVRPVSTPCGHNFCMSCLSNYWDNSRVCVCPVCKESYSQRPQLRVNTFISGLSQSFSSLQLTEQPQTGVLCDVCTAPRQSAVKSCVECLSSFCPTHLEPHLRVPGLRRHTLISPEADLQSRVCPEHQQLLQSYCIKEKLLLCPGCEAAHSNHRTLPLERAHRQLRAELVSTEAKVTSMIQEKVQTIHTIREAAAQRQMRTRQVITESENVLQELVQKLEEKQLQADSETLADIEELELKITDLRKTQTTLQGLKQVEDPFLFLQKLPNLSLLQQSTAQPSLIPRDEQLKQMSETVEIYTARLQEFLQKLNKEISLFSDKKWCALRRVQKYAVDLKFDSATAHPYLHLSQDRKQRGFSSGRFYYEVSVGQKDEWVLGVITESIPRHKELVHRPGCGVWGLYFRVDNFTVFSYPHVPVYRGKVEKVGVFVDYDGGLVSLFDLKTATCIYSITQCDFTEKIYPYFCPCDDEFPSNASPMIILPVGQE</sequence>
<dbReference type="InterPro" id="IPR001870">
    <property type="entry name" value="B30.2/SPRY"/>
</dbReference>
<dbReference type="Pfam" id="PF13765">
    <property type="entry name" value="PRY"/>
    <property type="match status" value="1"/>
</dbReference>
<dbReference type="PROSITE" id="PS00518">
    <property type="entry name" value="ZF_RING_1"/>
    <property type="match status" value="1"/>
</dbReference>
<dbReference type="SUPFAM" id="SSF57850">
    <property type="entry name" value="RING/U-box"/>
    <property type="match status" value="1"/>
</dbReference>
<evidence type="ECO:0000259" key="12">
    <source>
        <dbReference type="PROSITE" id="PS50188"/>
    </source>
</evidence>
<dbReference type="InterPro" id="IPR058030">
    <property type="entry name" value="TRIM8/14/16/25/29/45/65_CC"/>
</dbReference>
<dbReference type="Gene3D" id="3.30.160.60">
    <property type="entry name" value="Classic Zinc Finger"/>
    <property type="match status" value="1"/>
</dbReference>
<evidence type="ECO:0000256" key="1">
    <source>
        <dbReference type="ARBA" id="ARBA00004496"/>
    </source>
</evidence>
<dbReference type="EMBL" id="JBBPFD010000009">
    <property type="protein sequence ID" value="KAK7913414.1"/>
    <property type="molecule type" value="Genomic_DNA"/>
</dbReference>
<evidence type="ECO:0000256" key="4">
    <source>
        <dbReference type="ARBA" id="ARBA00022723"/>
    </source>
</evidence>
<comment type="caution">
    <text evidence="13">The sequence shown here is derived from an EMBL/GenBank/DDBJ whole genome shotgun (WGS) entry which is preliminary data.</text>
</comment>
<gene>
    <name evidence="13" type="ORF">WMY93_013625</name>
</gene>
<keyword evidence="14" id="KW-1185">Reference proteome</keyword>
<dbReference type="PRINTS" id="PR01407">
    <property type="entry name" value="BUTYPHLNCDUF"/>
</dbReference>
<dbReference type="Pfam" id="PF00097">
    <property type="entry name" value="zf-C3HC4"/>
    <property type="match status" value="1"/>
</dbReference>
<dbReference type="InterPro" id="IPR043136">
    <property type="entry name" value="B30.2/SPRY_sf"/>
</dbReference>
<dbReference type="InterPro" id="IPR018957">
    <property type="entry name" value="Znf_C3HC4_RING-type"/>
</dbReference>
<evidence type="ECO:0000256" key="5">
    <source>
        <dbReference type="ARBA" id="ARBA00022771"/>
    </source>
</evidence>
<keyword evidence="4" id="KW-0479">Metal-binding</keyword>
<proteinExistence type="predicted"/>
<evidence type="ECO:0000259" key="10">
    <source>
        <dbReference type="PROSITE" id="PS50089"/>
    </source>
</evidence>
<keyword evidence="6" id="KW-0862">Zinc</keyword>
<dbReference type="GO" id="GO:0045087">
    <property type="term" value="P:innate immune response"/>
    <property type="evidence" value="ECO:0007669"/>
    <property type="project" value="UniProtKB-KW"/>
</dbReference>
<dbReference type="InterPro" id="IPR051051">
    <property type="entry name" value="E3_ubiq-ligase_TRIM/RNF"/>
</dbReference>
<dbReference type="InterPro" id="IPR001841">
    <property type="entry name" value="Znf_RING"/>
</dbReference>
<dbReference type="InterPro" id="IPR003879">
    <property type="entry name" value="Butyrophylin_SPRY"/>
</dbReference>
<dbReference type="PROSITE" id="PS50188">
    <property type="entry name" value="B302_SPRY"/>
    <property type="match status" value="2"/>
</dbReference>
<feature type="coiled-coil region" evidence="9">
    <location>
        <begin position="429"/>
        <end position="456"/>
    </location>
</feature>
<dbReference type="InterPro" id="IPR000315">
    <property type="entry name" value="Znf_B-box"/>
</dbReference>
<dbReference type="SMART" id="SM00589">
    <property type="entry name" value="PRY"/>
    <property type="match status" value="2"/>
</dbReference>
<evidence type="ECO:0000256" key="6">
    <source>
        <dbReference type="ARBA" id="ARBA00022833"/>
    </source>
</evidence>
<evidence type="ECO:0000256" key="3">
    <source>
        <dbReference type="ARBA" id="ARBA00022588"/>
    </source>
</evidence>
<dbReference type="Pfam" id="PF00643">
    <property type="entry name" value="zf-B_box"/>
    <property type="match status" value="1"/>
</dbReference>